<proteinExistence type="predicted"/>
<name>A0AAV9IZ92_CYACA</name>
<reference evidence="8 9" key="1">
    <citation type="submission" date="2022-07" db="EMBL/GenBank/DDBJ databases">
        <title>Genome-wide signatures of adaptation to extreme environments.</title>
        <authorList>
            <person name="Cho C.H."/>
            <person name="Yoon H.S."/>
        </authorList>
    </citation>
    <scope>NUCLEOTIDE SEQUENCE [LARGE SCALE GENOMIC DNA]</scope>
    <source>
        <strain evidence="8 9">DBV 063 E5</strain>
    </source>
</reference>
<feature type="transmembrane region" description="Helical" evidence="6">
    <location>
        <begin position="371"/>
        <end position="391"/>
    </location>
</feature>
<feature type="transmembrane region" description="Helical" evidence="6">
    <location>
        <begin position="327"/>
        <end position="351"/>
    </location>
</feature>
<feature type="region of interest" description="Disordered" evidence="5">
    <location>
        <begin position="198"/>
        <end position="238"/>
    </location>
</feature>
<evidence type="ECO:0000256" key="6">
    <source>
        <dbReference type="SAM" id="Phobius"/>
    </source>
</evidence>
<dbReference type="GO" id="GO:0071949">
    <property type="term" value="F:FAD binding"/>
    <property type="evidence" value="ECO:0007669"/>
    <property type="project" value="TreeGrafter"/>
</dbReference>
<keyword evidence="3" id="KW-0274">FAD</keyword>
<comment type="cofactor">
    <cofactor evidence="1">
        <name>FAD</name>
        <dbReference type="ChEBI" id="CHEBI:57692"/>
    </cofactor>
</comment>
<dbReference type="CDD" id="cd00118">
    <property type="entry name" value="LysM"/>
    <property type="match status" value="1"/>
</dbReference>
<evidence type="ECO:0000259" key="7">
    <source>
        <dbReference type="Pfam" id="PF00175"/>
    </source>
</evidence>
<keyword evidence="6" id="KW-1133">Transmembrane helix</keyword>
<dbReference type="PANTHER" id="PTHR19370:SF185">
    <property type="entry name" value="NADH-CYTOCHROME B5 REDUCTASE"/>
    <property type="match status" value="1"/>
</dbReference>
<dbReference type="Pfam" id="PF00175">
    <property type="entry name" value="NAD_binding_1"/>
    <property type="match status" value="1"/>
</dbReference>
<keyword evidence="9" id="KW-1185">Reference proteome</keyword>
<evidence type="ECO:0000256" key="4">
    <source>
        <dbReference type="ARBA" id="ARBA00023002"/>
    </source>
</evidence>
<dbReference type="InterPro" id="IPR039261">
    <property type="entry name" value="FNR_nucleotide-bd"/>
</dbReference>
<keyword evidence="6" id="KW-0472">Membrane</keyword>
<dbReference type="EMBL" id="JANCYW010000012">
    <property type="protein sequence ID" value="KAK4537436.1"/>
    <property type="molecule type" value="Genomic_DNA"/>
</dbReference>
<keyword evidence="2" id="KW-0285">Flavoprotein</keyword>
<dbReference type="InterPro" id="IPR018392">
    <property type="entry name" value="LysM"/>
</dbReference>
<evidence type="ECO:0000256" key="5">
    <source>
        <dbReference type="SAM" id="MobiDB-lite"/>
    </source>
</evidence>
<evidence type="ECO:0000256" key="3">
    <source>
        <dbReference type="ARBA" id="ARBA00022827"/>
    </source>
</evidence>
<organism evidence="8 9">
    <name type="scientific">Cyanidium caldarium</name>
    <name type="common">Red alga</name>
    <dbReference type="NCBI Taxonomy" id="2771"/>
    <lineage>
        <taxon>Eukaryota</taxon>
        <taxon>Rhodophyta</taxon>
        <taxon>Bangiophyceae</taxon>
        <taxon>Cyanidiales</taxon>
        <taxon>Cyanidiaceae</taxon>
        <taxon>Cyanidium</taxon>
    </lineage>
</organism>
<gene>
    <name evidence="8" type="ORF">CDCA_CDCA12G3461</name>
</gene>
<comment type="caution">
    <text evidence="8">The sequence shown here is derived from an EMBL/GenBank/DDBJ whole genome shotgun (WGS) entry which is preliminary data.</text>
</comment>
<dbReference type="Gene3D" id="3.40.50.80">
    <property type="entry name" value="Nucleotide-binding domain of ferredoxin-NADP reductase (FNR) module"/>
    <property type="match status" value="1"/>
</dbReference>
<dbReference type="GO" id="GO:0016491">
    <property type="term" value="F:oxidoreductase activity"/>
    <property type="evidence" value="ECO:0007669"/>
    <property type="project" value="UniProtKB-KW"/>
</dbReference>
<feature type="domain" description="Oxidoreductase FAD/NAD(P)-binding" evidence="7">
    <location>
        <begin position="690"/>
        <end position="752"/>
    </location>
</feature>
<protein>
    <recommendedName>
        <fullName evidence="7">Oxidoreductase FAD/NAD(P)-binding domain-containing protein</fullName>
    </recommendedName>
</protein>
<dbReference type="AlphaFoldDB" id="A0AAV9IZ92"/>
<evidence type="ECO:0000256" key="1">
    <source>
        <dbReference type="ARBA" id="ARBA00001974"/>
    </source>
</evidence>
<evidence type="ECO:0000313" key="9">
    <source>
        <dbReference type="Proteomes" id="UP001301350"/>
    </source>
</evidence>
<sequence length="806" mass="86208">MRQKTLLRSERSDCSEQARILKLGGNDRQGDTAAGAMRNTPRSAEGHVPAGSLAWSAPLVWARPGHSGCALKPSTSSRVGKAVGQRSLPVRAPLLRMAVRSLPRPPGRYVETAEGDTLAAIAAKYGMPPEQVYVLNNKARNLEFVEPSSRLAQALGLGRDEAMEVGARSADPLLRPLRAQQRVFVPYTAPGKKGIRLSRVEPAESTMKTTDGRKQAPSGAAATNATAQGERATAKTASRYQVRVPAPTARVEGPARTDQSVRTALVQSEARPVVRSLDHVSGMASPDFFLGIFAVLVGFFAARFSLPRSNDAGQATMAPRLGAVAQGLALAILRAGLTVTMLLGIFVRGVLGGAWMAVSKARSLATTGLMQSLALLKRLGEVVSVVFALVLRALGAMARLAQMLAVALLLALWSAIRATTQRVCALWSMASSQSSALAAGIGHRLTTLGSVTDDGSVVSLPEADMPWWSSLGGWFRGGRDDSHAAQPWVSCVLRERAQLSDRYVRMRFDLPEGCESLPLLLGQRLEVDVQLSERSLWSDYGDGVVEPEQQRHSSGGRHPKHIRRHRIALATPRRRLGSFDIVVPVSRALRDVMAEASGGGDSSTVRREVAYGNGGGAALLQRPAPTSTGAATASDLDGADEFDESFLVALESLVEGVDGIAVRPAPDTELIYRRAATADGDSATVTEVAMAASGLGIVPCVRIAEEMLADSESSVGRVTIVYYNERSTDFILLDELERMTKRMNERLRLSCIWNENGQTGAAKLVPAMPAWSEGLMAIISGNEHFSREVWLALCDSGYPEDAITLV</sequence>
<dbReference type="PANTHER" id="PTHR19370">
    <property type="entry name" value="NADH-CYTOCHROME B5 REDUCTASE"/>
    <property type="match status" value="1"/>
</dbReference>
<feature type="transmembrane region" description="Helical" evidence="6">
    <location>
        <begin position="288"/>
        <end position="306"/>
    </location>
</feature>
<accession>A0AAV9IZ92</accession>
<dbReference type="InterPro" id="IPR001433">
    <property type="entry name" value="OxRdtase_FAD/NAD-bd"/>
</dbReference>
<keyword evidence="6" id="KW-0812">Transmembrane</keyword>
<evidence type="ECO:0000256" key="2">
    <source>
        <dbReference type="ARBA" id="ARBA00022630"/>
    </source>
</evidence>
<dbReference type="SUPFAM" id="SSF52343">
    <property type="entry name" value="Ferredoxin reductase-like, C-terminal NADP-linked domain"/>
    <property type="match status" value="1"/>
</dbReference>
<feature type="region of interest" description="Disordered" evidence="5">
    <location>
        <begin position="21"/>
        <end position="48"/>
    </location>
</feature>
<dbReference type="Proteomes" id="UP001301350">
    <property type="component" value="Unassembled WGS sequence"/>
</dbReference>
<evidence type="ECO:0000313" key="8">
    <source>
        <dbReference type="EMBL" id="KAK4537436.1"/>
    </source>
</evidence>
<keyword evidence="4" id="KW-0560">Oxidoreductase</keyword>
<dbReference type="InterPro" id="IPR001834">
    <property type="entry name" value="CBR-like"/>
</dbReference>